<feature type="compositionally biased region" description="Low complexity" evidence="9">
    <location>
        <begin position="773"/>
        <end position="787"/>
    </location>
</feature>
<dbReference type="SUPFAM" id="SSF52540">
    <property type="entry name" value="P-loop containing nucleoside triphosphate hydrolases"/>
    <property type="match status" value="1"/>
</dbReference>
<dbReference type="PANTHER" id="PTHR45923:SF2">
    <property type="entry name" value="PROTEIN SEY1"/>
    <property type="match status" value="1"/>
</dbReference>
<dbReference type="Pfam" id="PF20428">
    <property type="entry name" value="Sey1_3HB"/>
    <property type="match status" value="1"/>
</dbReference>
<dbReference type="Pfam" id="PF05879">
    <property type="entry name" value="RHD3_GTPase"/>
    <property type="match status" value="1"/>
</dbReference>
<evidence type="ECO:0000256" key="4">
    <source>
        <dbReference type="ARBA" id="ARBA00022824"/>
    </source>
</evidence>
<dbReference type="InterPro" id="IPR046758">
    <property type="entry name" value="Sey1/RHD3-like_3HB"/>
</dbReference>
<keyword evidence="6" id="KW-0342">GTP-binding</keyword>
<keyword evidence="5 10" id="KW-1133">Transmembrane helix</keyword>
<feature type="region of interest" description="Disordered" evidence="9">
    <location>
        <begin position="769"/>
        <end position="840"/>
    </location>
</feature>
<dbReference type="InterPro" id="IPR030386">
    <property type="entry name" value="G_GB1_RHD3_dom"/>
</dbReference>
<evidence type="ECO:0000256" key="6">
    <source>
        <dbReference type="ARBA" id="ARBA00023134"/>
    </source>
</evidence>
<evidence type="ECO:0000256" key="8">
    <source>
        <dbReference type="PROSITE-ProRule" id="PRU01052"/>
    </source>
</evidence>
<evidence type="ECO:0000256" key="3">
    <source>
        <dbReference type="ARBA" id="ARBA00022801"/>
    </source>
</evidence>
<dbReference type="Gene3D" id="3.40.50.300">
    <property type="entry name" value="P-loop containing nucleotide triphosphate hydrolases"/>
    <property type="match status" value="1"/>
</dbReference>
<gene>
    <name evidence="12" type="ORF">DTER00134_LOCUS19554</name>
</gene>
<accession>A0A7S3R739</accession>
<evidence type="ECO:0000256" key="5">
    <source>
        <dbReference type="ARBA" id="ARBA00022989"/>
    </source>
</evidence>
<keyword evidence="7 10" id="KW-0472">Membrane</keyword>
<evidence type="ECO:0000259" key="11">
    <source>
        <dbReference type="PROSITE" id="PS51715"/>
    </source>
</evidence>
<dbReference type="GO" id="GO:0003924">
    <property type="term" value="F:GTPase activity"/>
    <property type="evidence" value="ECO:0007669"/>
    <property type="project" value="TreeGrafter"/>
</dbReference>
<dbReference type="GO" id="GO:0005783">
    <property type="term" value="C:endoplasmic reticulum"/>
    <property type="evidence" value="ECO:0007669"/>
    <property type="project" value="TreeGrafter"/>
</dbReference>
<organism evidence="12">
    <name type="scientific">Dunaliella tertiolecta</name>
    <name type="common">Green alga</name>
    <dbReference type="NCBI Taxonomy" id="3047"/>
    <lineage>
        <taxon>Eukaryota</taxon>
        <taxon>Viridiplantae</taxon>
        <taxon>Chlorophyta</taxon>
        <taxon>core chlorophytes</taxon>
        <taxon>Chlorophyceae</taxon>
        <taxon>CS clade</taxon>
        <taxon>Chlamydomonadales</taxon>
        <taxon>Dunaliellaceae</taxon>
        <taxon>Dunaliella</taxon>
    </lineage>
</organism>
<evidence type="ECO:0000256" key="10">
    <source>
        <dbReference type="SAM" id="Phobius"/>
    </source>
</evidence>
<sequence length="840" mass="91761">MNAEEGRQQTTMGVWLSKAPKIPDHLTLVMDLEGSDGRERGEDDTNFERQSALFALAVADVLMVNIWSIEIGREHGSGKPLLRTIFQVNLKLFAPDPNRKRTVLLFVIRDKTKTPLNKLVEVMEDDLNKMWDAIAKPPQYENSKIRDFFDVQYAAMSHYEERHDDFVADATVLRRRFLPDGDETLVRPSEHLPGAAFALSAQKIWEAIRTQKDLNLPAHKVMVANIRCAEIASDQLSGFVMDQAWKDLEAEARSGTGEVVRGFNARLMGLVDSCLQGYEADAMYFDPNVRTAKLQELSAKLWEVVTPAVADQVSALRSQQLNAALKDLQLATGSDRDTAGVAGAAGSGAGAGATDGGTATSTASLRPAPFREAARCVQASASAAFRRAFAEDLRLEGTEWDGRAATAEFERELAERVEALRGERIEEAVQAVQRQLANSVSGPVISLLDNCTPGVWRRLHAAARNAAASTEKTLLRQLEGFELEPSEVEALQQKLTGMAQAKLENHVREAALTRISRMKDRFTEVFTLDEQKTPRMWRPKDKIPNLAYDARLAAAQVLAQLAVIRPPEESTDGRGDGAADNVEAAVLDLAKADLEGSPSSAPALDILSADSWPGVCEENVLLQPHEIRTTWREFMSASNVQVQQALSAQQTARLAGSQPLPFWAILAIFFLGWNEFMSLLYNPLYLIFGLVVFLFGRTLYAELDVDAEMSKGSLPGLMSLMAKFRPACKTVLQRCTESLSALAAGQLPEELQAQGHSFASEAEMSSSIRAYGSSSSSNNNNNNSNVSHARTDQWGNEGGGGADTGLVNRKGGGRMPVSEFQGGETDNYAGRAGVSTRKDS</sequence>
<dbReference type="GO" id="GO:0016320">
    <property type="term" value="P:endoplasmic reticulum membrane fusion"/>
    <property type="evidence" value="ECO:0007669"/>
    <property type="project" value="TreeGrafter"/>
</dbReference>
<feature type="transmembrane region" description="Helical" evidence="10">
    <location>
        <begin position="684"/>
        <end position="701"/>
    </location>
</feature>
<dbReference type="GO" id="GO:0005525">
    <property type="term" value="F:GTP binding"/>
    <property type="evidence" value="ECO:0007669"/>
    <property type="project" value="UniProtKB-KW"/>
</dbReference>
<evidence type="ECO:0000313" key="12">
    <source>
        <dbReference type="EMBL" id="CAE0504481.1"/>
    </source>
</evidence>
<keyword evidence="2" id="KW-0547">Nucleotide-binding</keyword>
<dbReference type="PROSITE" id="PS51715">
    <property type="entry name" value="G_GB1_RHD3"/>
    <property type="match status" value="1"/>
</dbReference>
<keyword evidence="3" id="KW-0378">Hydrolase</keyword>
<proteinExistence type="inferred from homology"/>
<feature type="domain" description="GB1/RHD3-type G" evidence="11">
    <location>
        <begin position="1"/>
        <end position="191"/>
    </location>
</feature>
<reference evidence="12" key="1">
    <citation type="submission" date="2021-01" db="EMBL/GenBank/DDBJ databases">
        <authorList>
            <person name="Corre E."/>
            <person name="Pelletier E."/>
            <person name="Niang G."/>
            <person name="Scheremetjew M."/>
            <person name="Finn R."/>
            <person name="Kale V."/>
            <person name="Holt S."/>
            <person name="Cochrane G."/>
            <person name="Meng A."/>
            <person name="Brown T."/>
            <person name="Cohen L."/>
        </authorList>
    </citation>
    <scope>NUCLEOTIDE SEQUENCE</scope>
    <source>
        <strain evidence="12">CCMP1320</strain>
    </source>
</reference>
<dbReference type="AlphaFoldDB" id="A0A7S3R739"/>
<keyword evidence="4" id="KW-0256">Endoplasmic reticulum</keyword>
<evidence type="ECO:0000256" key="2">
    <source>
        <dbReference type="ARBA" id="ARBA00022741"/>
    </source>
</evidence>
<evidence type="ECO:0000256" key="1">
    <source>
        <dbReference type="ARBA" id="ARBA00022692"/>
    </source>
</evidence>
<dbReference type="InterPro" id="IPR008803">
    <property type="entry name" value="RHD3/Sey1"/>
</dbReference>
<evidence type="ECO:0000256" key="9">
    <source>
        <dbReference type="SAM" id="MobiDB-lite"/>
    </source>
</evidence>
<dbReference type="PANTHER" id="PTHR45923">
    <property type="entry name" value="PROTEIN SEY1"/>
    <property type="match status" value="1"/>
</dbReference>
<name>A0A7S3R739_DUNTE</name>
<evidence type="ECO:0000256" key="7">
    <source>
        <dbReference type="ARBA" id="ARBA00023136"/>
    </source>
</evidence>
<protein>
    <recommendedName>
        <fullName evidence="11">GB1/RHD3-type G domain-containing protein</fullName>
    </recommendedName>
</protein>
<comment type="similarity">
    <text evidence="8">Belongs to the TRAFAC class dynamin-like GTPase superfamily. GB1/RHD3 GTPase family.</text>
</comment>
<dbReference type="EMBL" id="HBIP01032128">
    <property type="protein sequence ID" value="CAE0504481.1"/>
    <property type="molecule type" value="Transcribed_RNA"/>
</dbReference>
<keyword evidence="1 10" id="KW-0812">Transmembrane</keyword>
<dbReference type="InterPro" id="IPR027417">
    <property type="entry name" value="P-loop_NTPase"/>
</dbReference>